<dbReference type="InterPro" id="IPR029045">
    <property type="entry name" value="ClpP/crotonase-like_dom_sf"/>
</dbReference>
<dbReference type="Proteomes" id="UP001193389">
    <property type="component" value="Chromosome"/>
</dbReference>
<name>A0A5K7S7V8_9BACT</name>
<dbReference type="EMBL" id="AP018694">
    <property type="protein sequence ID" value="BBE17575.1"/>
    <property type="molecule type" value="Genomic_DNA"/>
</dbReference>
<accession>A0A5K7S7V8</accession>
<dbReference type="AlphaFoldDB" id="A0A5K7S7V8"/>
<feature type="domain" description="Tail specific protease" evidence="1">
    <location>
        <begin position="171"/>
        <end position="406"/>
    </location>
</feature>
<dbReference type="PANTHER" id="PTHR32060:SF22">
    <property type="entry name" value="CARBOXYL-TERMINAL-PROCESSING PEPTIDASE 3, CHLOROPLASTIC"/>
    <property type="match status" value="1"/>
</dbReference>
<evidence type="ECO:0000313" key="2">
    <source>
        <dbReference type="EMBL" id="BBE17575.1"/>
    </source>
</evidence>
<dbReference type="PANTHER" id="PTHR32060">
    <property type="entry name" value="TAIL-SPECIFIC PROTEASE"/>
    <property type="match status" value="1"/>
</dbReference>
<dbReference type="KEGG" id="anf:AQPE_1731"/>
<proteinExistence type="predicted"/>
<dbReference type="GO" id="GO:0006508">
    <property type="term" value="P:proteolysis"/>
    <property type="evidence" value="ECO:0007669"/>
    <property type="project" value="InterPro"/>
</dbReference>
<dbReference type="InterPro" id="IPR005151">
    <property type="entry name" value="Tail-specific_protease"/>
</dbReference>
<dbReference type="Gene3D" id="3.90.226.10">
    <property type="entry name" value="2-enoyl-CoA Hydratase, Chain A, domain 1"/>
    <property type="match status" value="1"/>
</dbReference>
<evidence type="ECO:0000313" key="3">
    <source>
        <dbReference type="Proteomes" id="UP001193389"/>
    </source>
</evidence>
<dbReference type="SMART" id="SM00245">
    <property type="entry name" value="TSPc"/>
    <property type="match status" value="1"/>
</dbReference>
<dbReference type="GO" id="GO:0008236">
    <property type="term" value="F:serine-type peptidase activity"/>
    <property type="evidence" value="ECO:0007669"/>
    <property type="project" value="InterPro"/>
</dbReference>
<dbReference type="RefSeq" id="WP_318350557.1">
    <property type="nucleotide sequence ID" value="NZ_AP018694.1"/>
</dbReference>
<keyword evidence="3" id="KW-1185">Reference proteome</keyword>
<sequence length="431" mass="49577">MPNKISADEKLYWLSQVWSETKYNFVNIDRLKLNLDSLYKTFIPLALATRNDYEYYQVLRKFMANLQDGHSEVSDNGQFYPYTDYIPVSLQNFNNKVYITAVRKISELDSTWVGAELIEVENIPTSKYLETNIFPYISASTEQHLWMQGISKLQNGFKDQTFKGTIRKTNGDTVKIELRRNGEATRTNNDQYWGPVINYSRNIVDLKWLDNDIALVSFNRFSPEDKAIKEFDNVADKLSKAKGVIIDLRKNGGGSTGVAWHLQKYLTKGNSFLNYSWETRTNDGVRKANGNWQKEYKDYFLNRAYRFERPDSVFVSDTLKRITCPTTILIGRFTFSAAEDFLVNIYETPNRPKLIGEETGGSTGSPLVVPGLPGGGYARICTRRICYPISEKRFVNSGVKPDIEVKQTIEDYMNKRDAVLERAIKEIENTL</sequence>
<reference evidence="2" key="1">
    <citation type="journal article" date="2020" name="Int. J. Syst. Evol. Microbiol.">
        <title>Aquipluma nitroreducens gen. nov. sp. nov., a novel facultatively anaerobic bacterium isolated from a freshwater lake.</title>
        <authorList>
            <person name="Watanabe M."/>
            <person name="Kojima H."/>
            <person name="Fukui M."/>
        </authorList>
    </citation>
    <scope>NUCLEOTIDE SEQUENCE</scope>
    <source>
        <strain evidence="2">MeG22</strain>
    </source>
</reference>
<evidence type="ECO:0000259" key="1">
    <source>
        <dbReference type="SMART" id="SM00245"/>
    </source>
</evidence>
<dbReference type="Pfam" id="PF03572">
    <property type="entry name" value="Peptidase_S41"/>
    <property type="match status" value="1"/>
</dbReference>
<dbReference type="Gene3D" id="3.30.750.44">
    <property type="match status" value="1"/>
</dbReference>
<gene>
    <name evidence="2" type="ORF">AQPE_1731</name>
</gene>
<organism evidence="2 3">
    <name type="scientific">Aquipluma nitroreducens</name>
    <dbReference type="NCBI Taxonomy" id="2010828"/>
    <lineage>
        <taxon>Bacteria</taxon>
        <taxon>Pseudomonadati</taxon>
        <taxon>Bacteroidota</taxon>
        <taxon>Bacteroidia</taxon>
        <taxon>Marinilabiliales</taxon>
        <taxon>Prolixibacteraceae</taxon>
        <taxon>Aquipluma</taxon>
    </lineage>
</organism>
<protein>
    <submittedName>
        <fullName evidence="2">Peptidase, S41 family</fullName>
    </submittedName>
</protein>
<dbReference type="GO" id="GO:0004175">
    <property type="term" value="F:endopeptidase activity"/>
    <property type="evidence" value="ECO:0007669"/>
    <property type="project" value="TreeGrafter"/>
</dbReference>
<dbReference type="SUPFAM" id="SSF52096">
    <property type="entry name" value="ClpP/crotonase"/>
    <property type="match status" value="1"/>
</dbReference>